<organism evidence="1 2">
    <name type="scientific">Paenibacillus vulneris</name>
    <dbReference type="NCBI Taxonomy" id="1133364"/>
    <lineage>
        <taxon>Bacteria</taxon>
        <taxon>Bacillati</taxon>
        <taxon>Bacillota</taxon>
        <taxon>Bacilli</taxon>
        <taxon>Bacillales</taxon>
        <taxon>Paenibacillaceae</taxon>
        <taxon>Paenibacillus</taxon>
    </lineage>
</organism>
<dbReference type="SUPFAM" id="SSF88697">
    <property type="entry name" value="PUA domain-like"/>
    <property type="match status" value="1"/>
</dbReference>
<evidence type="ECO:0008006" key="3">
    <source>
        <dbReference type="Google" id="ProtNLM"/>
    </source>
</evidence>
<reference evidence="2" key="1">
    <citation type="journal article" date="2019" name="Int. J. Syst. Evol. Microbiol.">
        <title>The Global Catalogue of Microorganisms (GCM) 10K type strain sequencing project: providing services to taxonomists for standard genome sequencing and annotation.</title>
        <authorList>
            <consortium name="The Broad Institute Genomics Platform"/>
            <consortium name="The Broad Institute Genome Sequencing Center for Infectious Disease"/>
            <person name="Wu L."/>
            <person name="Ma J."/>
        </authorList>
    </citation>
    <scope>NUCLEOTIDE SEQUENCE [LARGE SCALE GENOMIC DNA]</scope>
    <source>
        <strain evidence="2">CCUG 53270</strain>
    </source>
</reference>
<keyword evidence="2" id="KW-1185">Reference proteome</keyword>
<sequence length="156" mass="17676">MNAHDERNKRRIILSLQPKPYNEILKGIKKFEYRRAFLKEAVTAFIYVSSPVKELRGIIEFGTPIIDSAARIAAIAEREHPGWGQGITSYLKGLDKGYAIPIRSICEFQPIALQELRDKYGFTPPQSYMYLESNKKLADDLLNRAAGMLASDPNNC</sequence>
<evidence type="ECO:0000313" key="2">
    <source>
        <dbReference type="Proteomes" id="UP001597180"/>
    </source>
</evidence>
<dbReference type="RefSeq" id="WP_345590631.1">
    <property type="nucleotide sequence ID" value="NZ_BAABJG010000023.1"/>
</dbReference>
<dbReference type="EMBL" id="JBHTLU010000043">
    <property type="protein sequence ID" value="MFD1224245.1"/>
    <property type="molecule type" value="Genomic_DNA"/>
</dbReference>
<evidence type="ECO:0000313" key="1">
    <source>
        <dbReference type="EMBL" id="MFD1224245.1"/>
    </source>
</evidence>
<accession>A0ABW3UXB0</accession>
<comment type="caution">
    <text evidence="1">The sequence shown here is derived from an EMBL/GenBank/DDBJ whole genome shotgun (WGS) entry which is preliminary data.</text>
</comment>
<protein>
    <recommendedName>
        <fullName evidence="3">Transcriptional regulator</fullName>
    </recommendedName>
</protein>
<name>A0ABW3UXB0_9BACL</name>
<proteinExistence type="predicted"/>
<dbReference type="Proteomes" id="UP001597180">
    <property type="component" value="Unassembled WGS sequence"/>
</dbReference>
<dbReference type="InterPro" id="IPR015947">
    <property type="entry name" value="PUA-like_sf"/>
</dbReference>
<gene>
    <name evidence="1" type="ORF">ACFQ4B_29485</name>
</gene>